<name>A0A8H6Z5Q4_9AGAR</name>
<evidence type="ECO:0000256" key="2">
    <source>
        <dbReference type="SAM" id="MobiDB-lite"/>
    </source>
</evidence>
<dbReference type="Proteomes" id="UP000620124">
    <property type="component" value="Unassembled WGS sequence"/>
</dbReference>
<feature type="coiled-coil region" evidence="1">
    <location>
        <begin position="146"/>
        <end position="177"/>
    </location>
</feature>
<feature type="region of interest" description="Disordered" evidence="2">
    <location>
        <begin position="1"/>
        <end position="145"/>
    </location>
</feature>
<keyword evidence="4" id="KW-1185">Reference proteome</keyword>
<keyword evidence="1" id="KW-0175">Coiled coil</keyword>
<evidence type="ECO:0000313" key="4">
    <source>
        <dbReference type="Proteomes" id="UP000620124"/>
    </source>
</evidence>
<dbReference type="OrthoDB" id="3070163at2759"/>
<gene>
    <name evidence="3" type="ORF">MVEN_00000200</name>
</gene>
<organism evidence="3 4">
    <name type="scientific">Mycena venus</name>
    <dbReference type="NCBI Taxonomy" id="2733690"/>
    <lineage>
        <taxon>Eukaryota</taxon>
        <taxon>Fungi</taxon>
        <taxon>Dikarya</taxon>
        <taxon>Basidiomycota</taxon>
        <taxon>Agaricomycotina</taxon>
        <taxon>Agaricomycetes</taxon>
        <taxon>Agaricomycetidae</taxon>
        <taxon>Agaricales</taxon>
        <taxon>Marasmiineae</taxon>
        <taxon>Mycenaceae</taxon>
        <taxon>Mycena</taxon>
    </lineage>
</organism>
<protein>
    <submittedName>
        <fullName evidence="3">Uncharacterized protein</fullName>
    </submittedName>
</protein>
<evidence type="ECO:0000256" key="1">
    <source>
        <dbReference type="SAM" id="Coils"/>
    </source>
</evidence>
<comment type="caution">
    <text evidence="3">The sequence shown here is derived from an EMBL/GenBank/DDBJ whole genome shotgun (WGS) entry which is preliminary data.</text>
</comment>
<dbReference type="AlphaFoldDB" id="A0A8H6Z5Q4"/>
<dbReference type="EMBL" id="JACAZI010000001">
    <property type="protein sequence ID" value="KAF7371459.1"/>
    <property type="molecule type" value="Genomic_DNA"/>
</dbReference>
<proteinExistence type="predicted"/>
<sequence length="704" mass="76943">MPPKKRSIAATAPANLPDTLTQPPPPPKKVPKKATKKALAADSEYQQPGAAPRARTLRQALQHHAQTDLDDSDFPEHLALPKAAICKAPATQPQGNESDFEEAAPTKRRRGALKVDPRSLLPGCKKRVKNPGAPDMPKKVRTPAEVAQIKRQKVKKLQEIEELHAQKVAQLAEMEVDEEDADAEHDSLVIKSIADLEKMDTAEYAALIGSRMDDELAWALDNFQPSDDDMPYSPGLDTKYIGAISAALNAVNEAESPELVRVSKPKKKVKGAIRDDVDTVKEKIRSKKDGNRLEKMQALYPTALEADWRQRITSRGYNAEPGTSSAKSTSGGSNLRAIPQQAGLGDLSDDDGDGIKPATRAKFIPFAGRAATTVQGKKRNQNRANDEIFFVLDSDDEAPGPSSRVPVAPKKKAVIKSEAARPKLEPQSSVTIVSTPSPAPGPDTIPAVVAAAWDNAWIPTLLHLLGSRENPWEITDEEIEDAFTTVFPGVVYNLKASGNLVMKRSRDRLNNGRSWFPTQAFLFVSKRFVEAFPDATPNEKKALIAAYVKYALRPNGPMLFLHPESEFLKKNDHGYQSASGMCKSKFVIGVFAPFVKKTANFRKDYGLLASGLALSNAALEKVFLMYQTGEYISDKTQFSCENVGSLVDDYLENINKFSQRKWDAILNLCGAAVNIAPPVSAPSMEVSRRVLYVSSSPVKGNDSE</sequence>
<accession>A0A8H6Z5Q4</accession>
<reference evidence="3" key="1">
    <citation type="submission" date="2020-05" db="EMBL/GenBank/DDBJ databases">
        <title>Mycena genomes resolve the evolution of fungal bioluminescence.</title>
        <authorList>
            <person name="Tsai I.J."/>
        </authorList>
    </citation>
    <scope>NUCLEOTIDE SEQUENCE</scope>
    <source>
        <strain evidence="3">CCC161011</strain>
    </source>
</reference>
<feature type="compositionally biased region" description="Low complexity" evidence="2">
    <location>
        <begin position="322"/>
        <end position="333"/>
    </location>
</feature>
<feature type="region of interest" description="Disordered" evidence="2">
    <location>
        <begin position="315"/>
        <end position="356"/>
    </location>
</feature>
<evidence type="ECO:0000313" key="3">
    <source>
        <dbReference type="EMBL" id="KAF7371459.1"/>
    </source>
</evidence>